<reference evidence="1" key="1">
    <citation type="submission" date="2022-04" db="EMBL/GenBank/DDBJ databases">
        <authorList>
            <person name="Criscuolo A."/>
        </authorList>
    </citation>
    <scope>NUCLEOTIDE SEQUENCE</scope>
    <source>
        <strain evidence="1">CIP111895</strain>
    </source>
</reference>
<proteinExistence type="predicted"/>
<accession>A0ABM9ESJ8</accession>
<dbReference type="Proteomes" id="UP000838308">
    <property type="component" value="Unassembled WGS sequence"/>
</dbReference>
<organism evidence="1 2">
    <name type="scientific">Neobacillus rhizosphaerae</name>
    <dbReference type="NCBI Taxonomy" id="2880965"/>
    <lineage>
        <taxon>Bacteria</taxon>
        <taxon>Bacillati</taxon>
        <taxon>Bacillota</taxon>
        <taxon>Bacilli</taxon>
        <taxon>Bacillales</taxon>
        <taxon>Bacillaceae</taxon>
        <taxon>Neobacillus</taxon>
    </lineage>
</organism>
<evidence type="ECO:0000313" key="1">
    <source>
        <dbReference type="EMBL" id="CAH2715099.1"/>
    </source>
</evidence>
<evidence type="ECO:0008006" key="3">
    <source>
        <dbReference type="Google" id="ProtNLM"/>
    </source>
</evidence>
<keyword evidence="2" id="KW-1185">Reference proteome</keyword>
<gene>
    <name evidence="1" type="ORF">BACCIP111895_02283</name>
</gene>
<dbReference type="EMBL" id="CALBWS010000013">
    <property type="protein sequence ID" value="CAH2715099.1"/>
    <property type="molecule type" value="Genomic_DNA"/>
</dbReference>
<sequence length="194" mass="20886">MTPEEQMMIIDSPYAPQIDKDIVTLRMALDSILISKIPKAVEVIHSASGVLKSKLKQAISSFKGTDYAYDVAKVIDNVISNGRITVKSIKSNPSAFSGKNVDEIAKLLKSQGNDVTVKASTKSRSGAQIIKINNPGNGRNITQLQVSPGGGRHGENPYIKISTSDQGIIKIVNGIKNTYKTDGKENATIIFTGR</sequence>
<name>A0ABM9ESJ8_9BACI</name>
<evidence type="ECO:0000313" key="2">
    <source>
        <dbReference type="Proteomes" id="UP000838308"/>
    </source>
</evidence>
<protein>
    <recommendedName>
        <fullName evidence="3">Pre-toxin TG domain-containing protein</fullName>
    </recommendedName>
</protein>
<comment type="caution">
    <text evidence="1">The sequence shown here is derived from an EMBL/GenBank/DDBJ whole genome shotgun (WGS) entry which is preliminary data.</text>
</comment>